<dbReference type="Proteomes" id="UP001323617">
    <property type="component" value="Unassembled WGS sequence"/>
</dbReference>
<evidence type="ECO:0000313" key="2">
    <source>
        <dbReference type="EMBL" id="KAK4678533.1"/>
    </source>
</evidence>
<accession>A0ABR0IF93</accession>
<proteinExistence type="predicted"/>
<dbReference type="PANTHER" id="PTHR33112:SF16">
    <property type="entry name" value="HETEROKARYON INCOMPATIBILITY DOMAIN-CONTAINING PROTEIN"/>
    <property type="match status" value="1"/>
</dbReference>
<reference evidence="2 3" key="1">
    <citation type="journal article" date="2023" name="bioRxiv">
        <title>High-quality genome assemblies of four members of thePodospora anserinaspecies complex.</title>
        <authorList>
            <person name="Ament-Velasquez S.L."/>
            <person name="Vogan A.A."/>
            <person name="Wallerman O."/>
            <person name="Hartmann F."/>
            <person name="Gautier V."/>
            <person name="Silar P."/>
            <person name="Giraud T."/>
            <person name="Johannesson H."/>
        </authorList>
    </citation>
    <scope>NUCLEOTIDE SEQUENCE [LARGE SCALE GENOMIC DNA]</scope>
    <source>
        <strain evidence="2 3">CBS 124.78</strain>
    </source>
</reference>
<evidence type="ECO:0000259" key="1">
    <source>
        <dbReference type="Pfam" id="PF06985"/>
    </source>
</evidence>
<evidence type="ECO:0000313" key="3">
    <source>
        <dbReference type="Proteomes" id="UP001323617"/>
    </source>
</evidence>
<dbReference type="GeneID" id="87966823"/>
<sequence>MRGPEPLWITIRAYRVWKNPDMDTIASFSGLHLRVVFDDNLPIEVSRPVIIKWVAEAAPNNEHLHTVLYLQPRQDYIRDSYLRWARGQIVECEKHDQLLDVQGTELRLVAREEAFTAAQIPKYAALSYCWGSTDDDARAQITLTQGSLVQHRLGIGFKRLPLSVQDAVAMTRALSLRYLWVDALCISQDDPADWDRQCVDMHKIYGNAFITLCAASSQSCRQRFLQPKPEHRILMPYRSSFAPFSGQYCLRLRGVEADIDYTSVVTSLRIAFVARDNRHEDFKTDSRWARRGWVFQERALSLRSIVFGKQNLHFVCSKTTKTMNASYSSYEAEIWQRDDAVFSLYQPRGGHTQSEVLDNWLELIQAYSKILPESFTDRSDFLPAISGLAGSYQRYLKASKGVVDAFLDPEKDYIAGYWRQDIPRSILWHLVTNPTATPTLPNYISSLHYQSHELHLPSWSQISRGCTHSILNNKQCGIYPHNPLNSNNNNNNFKPEMEILNTHNTTPLGEKNPFGAIRPNPHLHITTQVLDFATMPDNRRVFSVGSPIHHHHHRPRVSTEFELRYNLHPLCLVTLDFAPNHNNSHTNQRTLDDDDDDDVKSDLLRSRCQLALVGRYSSIDPLGLVLYPLLPPLPPPKTSGGGSPQHQHFYRVGLFVGPGPGDDMSRLYTEQPPASALFNSLAEERVIFLY</sequence>
<feature type="domain" description="Heterokaryon incompatibility" evidence="1">
    <location>
        <begin position="123"/>
        <end position="297"/>
    </location>
</feature>
<dbReference type="Pfam" id="PF06985">
    <property type="entry name" value="HET"/>
    <property type="match status" value="1"/>
</dbReference>
<protein>
    <recommendedName>
        <fullName evidence="1">Heterokaryon incompatibility domain-containing protein</fullName>
    </recommendedName>
</protein>
<keyword evidence="3" id="KW-1185">Reference proteome</keyword>
<dbReference type="EMBL" id="JAFFHC010000003">
    <property type="protein sequence ID" value="KAK4678533.1"/>
    <property type="molecule type" value="Genomic_DNA"/>
</dbReference>
<organism evidence="2 3">
    <name type="scientific">Podospora pseudoanserina</name>
    <dbReference type="NCBI Taxonomy" id="2609844"/>
    <lineage>
        <taxon>Eukaryota</taxon>
        <taxon>Fungi</taxon>
        <taxon>Dikarya</taxon>
        <taxon>Ascomycota</taxon>
        <taxon>Pezizomycotina</taxon>
        <taxon>Sordariomycetes</taxon>
        <taxon>Sordariomycetidae</taxon>
        <taxon>Sordariales</taxon>
        <taxon>Podosporaceae</taxon>
        <taxon>Podospora</taxon>
    </lineage>
</organism>
<gene>
    <name evidence="2" type="ORF">QC764_308510</name>
</gene>
<dbReference type="RefSeq" id="XP_062802003.1">
    <property type="nucleotide sequence ID" value="XM_062945958.1"/>
</dbReference>
<name>A0ABR0IF93_9PEZI</name>
<comment type="caution">
    <text evidence="2">The sequence shown here is derived from an EMBL/GenBank/DDBJ whole genome shotgun (WGS) entry which is preliminary data.</text>
</comment>
<dbReference type="InterPro" id="IPR010730">
    <property type="entry name" value="HET"/>
</dbReference>
<dbReference type="PANTHER" id="PTHR33112">
    <property type="entry name" value="DOMAIN PROTEIN, PUTATIVE-RELATED"/>
    <property type="match status" value="1"/>
</dbReference>